<keyword evidence="4" id="KW-0547">Nucleotide-binding</keyword>
<keyword evidence="6" id="KW-0648">Protein biosynthesis</keyword>
<keyword evidence="3 9" id="KW-0436">Ligase</keyword>
<dbReference type="InterPro" id="IPR015944">
    <property type="entry name" value="Gly-tRNA-synth_bsu"/>
</dbReference>
<protein>
    <recommendedName>
        <fullName evidence="2">glycine--tRNA ligase</fullName>
        <ecNumber evidence="2">6.1.1.14</ecNumber>
    </recommendedName>
</protein>
<dbReference type="PANTHER" id="PTHR30075:SF2">
    <property type="entry name" value="GLYCINE--TRNA LIGASE, CHLOROPLASTIC_MITOCHONDRIAL 2"/>
    <property type="match status" value="1"/>
</dbReference>
<dbReference type="SUPFAM" id="SSF109604">
    <property type="entry name" value="HD-domain/PDEase-like"/>
    <property type="match status" value="1"/>
</dbReference>
<dbReference type="PROSITE" id="PS50861">
    <property type="entry name" value="AA_TRNA_LIGASE_II_GLYAB"/>
    <property type="match status" value="1"/>
</dbReference>
<comment type="caution">
    <text evidence="9">The sequence shown here is derived from an EMBL/GenBank/DDBJ whole genome shotgun (WGS) entry which is preliminary data.</text>
</comment>
<evidence type="ECO:0000256" key="1">
    <source>
        <dbReference type="ARBA" id="ARBA00008226"/>
    </source>
</evidence>
<dbReference type="GO" id="GO:0006426">
    <property type="term" value="P:glycyl-tRNA aminoacylation"/>
    <property type="evidence" value="ECO:0007669"/>
    <property type="project" value="InterPro"/>
</dbReference>
<dbReference type="GO" id="GO:0004820">
    <property type="term" value="F:glycine-tRNA ligase activity"/>
    <property type="evidence" value="ECO:0007669"/>
    <property type="project" value="UniProtKB-EC"/>
</dbReference>
<evidence type="ECO:0000256" key="3">
    <source>
        <dbReference type="ARBA" id="ARBA00022598"/>
    </source>
</evidence>
<gene>
    <name evidence="9" type="ORF">BJY24_000143</name>
</gene>
<name>A0A7W9P860_9NOCA</name>
<proteinExistence type="inferred from homology"/>
<dbReference type="GO" id="GO:0005524">
    <property type="term" value="F:ATP binding"/>
    <property type="evidence" value="ECO:0007669"/>
    <property type="project" value="UniProtKB-KW"/>
</dbReference>
<evidence type="ECO:0000256" key="5">
    <source>
        <dbReference type="ARBA" id="ARBA00022840"/>
    </source>
</evidence>
<dbReference type="PRINTS" id="PR01045">
    <property type="entry name" value="TRNASYNTHGB"/>
</dbReference>
<dbReference type="Proteomes" id="UP000540412">
    <property type="component" value="Unassembled WGS sequence"/>
</dbReference>
<evidence type="ECO:0000313" key="10">
    <source>
        <dbReference type="Proteomes" id="UP000540412"/>
    </source>
</evidence>
<dbReference type="AlphaFoldDB" id="A0A7W9P860"/>
<evidence type="ECO:0000256" key="8">
    <source>
        <dbReference type="ARBA" id="ARBA00047937"/>
    </source>
</evidence>
<comment type="similarity">
    <text evidence="1">Belongs to the class-II aminoacyl-tRNA synthetase family.</text>
</comment>
<evidence type="ECO:0000256" key="2">
    <source>
        <dbReference type="ARBA" id="ARBA00012829"/>
    </source>
</evidence>
<reference evidence="9 10" key="1">
    <citation type="submission" date="2020-08" db="EMBL/GenBank/DDBJ databases">
        <title>Sequencing the genomes of 1000 actinobacteria strains.</title>
        <authorList>
            <person name="Klenk H.-P."/>
        </authorList>
    </citation>
    <scope>NUCLEOTIDE SEQUENCE [LARGE SCALE GENOMIC DNA]</scope>
    <source>
        <strain evidence="9 10">DSM 43582</strain>
    </source>
</reference>
<dbReference type="Pfam" id="PF02092">
    <property type="entry name" value="tRNA_synt_2f"/>
    <property type="match status" value="1"/>
</dbReference>
<comment type="catalytic activity">
    <reaction evidence="8">
        <text>tRNA(Gly) + glycine + ATP = glycyl-tRNA(Gly) + AMP + diphosphate</text>
        <dbReference type="Rhea" id="RHEA:16013"/>
        <dbReference type="Rhea" id="RHEA-COMP:9664"/>
        <dbReference type="Rhea" id="RHEA-COMP:9683"/>
        <dbReference type="ChEBI" id="CHEBI:30616"/>
        <dbReference type="ChEBI" id="CHEBI:33019"/>
        <dbReference type="ChEBI" id="CHEBI:57305"/>
        <dbReference type="ChEBI" id="CHEBI:78442"/>
        <dbReference type="ChEBI" id="CHEBI:78522"/>
        <dbReference type="ChEBI" id="CHEBI:456215"/>
        <dbReference type="EC" id="6.1.1.14"/>
    </reaction>
</comment>
<dbReference type="NCBIfam" id="TIGR00211">
    <property type="entry name" value="glyS"/>
    <property type="match status" value="1"/>
</dbReference>
<dbReference type="RefSeq" id="WP_221332776.1">
    <property type="nucleotide sequence ID" value="NZ_JACHIT010000001.1"/>
</dbReference>
<dbReference type="EMBL" id="JACHIT010000001">
    <property type="protein sequence ID" value="MBB5911276.1"/>
    <property type="molecule type" value="Genomic_DNA"/>
</dbReference>
<accession>A0A7W9P860</accession>
<sequence>MPTSNPPSGPTIRGEGIVIDRDERRAIVVRTAGDLAASRNGTIDTDAEAGLIDEITNLVETLVGVLGRFDGKYLQLPEQILTTVMRKHQRYLPIRDADGHLLPLFVTFANGACDSNAVRDGNENVLRARFEDATFFWNADLHTTPQQFRSQLTALTFENRLGSMADRANRIATASRDLATRITLSPNDSSTLQRAGELVKFDLATQMVIEMTSLAGTMAREYARKAGESDAVTDALLDTELPRHHHDRLPATTPGAILALADRYDLLVAMLAIGAKLTGTSDPYGLRRAALGVIRILPESPQLETLTYRDGLTTAADKLRAQGITVDDAVLDTAEDLLATRYEQRLRDENVPIALIEAIRPGSENPRRADRLRIDIEHARNTAPQELAEIVEGLQRIARIVPPGTPATIETETLTEPAERNLITALSRLADSQEQRLTAWAVTAQPLAAALRTFFDEILVMSDAPATRAARLSLLATVLHSAPFEIDWKALHHLRSDTFDDIATDAVVVESV</sequence>
<dbReference type="InterPro" id="IPR006194">
    <property type="entry name" value="Gly-tRNA-synth_heterodimer"/>
</dbReference>
<evidence type="ECO:0000256" key="7">
    <source>
        <dbReference type="ARBA" id="ARBA00023146"/>
    </source>
</evidence>
<evidence type="ECO:0000256" key="4">
    <source>
        <dbReference type="ARBA" id="ARBA00022741"/>
    </source>
</evidence>
<dbReference type="EC" id="6.1.1.14" evidence="2"/>
<evidence type="ECO:0000256" key="6">
    <source>
        <dbReference type="ARBA" id="ARBA00022917"/>
    </source>
</evidence>
<keyword evidence="7 9" id="KW-0030">Aminoacyl-tRNA synthetase</keyword>
<keyword evidence="10" id="KW-1185">Reference proteome</keyword>
<dbReference type="GO" id="GO:0005829">
    <property type="term" value="C:cytosol"/>
    <property type="evidence" value="ECO:0007669"/>
    <property type="project" value="TreeGrafter"/>
</dbReference>
<evidence type="ECO:0000313" key="9">
    <source>
        <dbReference type="EMBL" id="MBB5911276.1"/>
    </source>
</evidence>
<organism evidence="9 10">
    <name type="scientific">Nocardia transvalensis</name>
    <dbReference type="NCBI Taxonomy" id="37333"/>
    <lineage>
        <taxon>Bacteria</taxon>
        <taxon>Bacillati</taxon>
        <taxon>Actinomycetota</taxon>
        <taxon>Actinomycetes</taxon>
        <taxon>Mycobacteriales</taxon>
        <taxon>Nocardiaceae</taxon>
        <taxon>Nocardia</taxon>
    </lineage>
</organism>
<dbReference type="PANTHER" id="PTHR30075">
    <property type="entry name" value="GLYCYL-TRNA SYNTHETASE"/>
    <property type="match status" value="1"/>
</dbReference>
<keyword evidence="5" id="KW-0067">ATP-binding</keyword>